<comment type="catalytic activity">
    <reaction evidence="8">
        <text>fluoride(in) = fluoride(out)</text>
        <dbReference type="Rhea" id="RHEA:76159"/>
        <dbReference type="ChEBI" id="CHEBI:17051"/>
    </reaction>
    <physiologicalReaction direction="left-to-right" evidence="8">
        <dbReference type="Rhea" id="RHEA:76160"/>
    </physiologicalReaction>
</comment>
<feature type="transmembrane region" description="Helical" evidence="10">
    <location>
        <begin position="88"/>
        <end position="110"/>
    </location>
</feature>
<evidence type="ECO:0000256" key="5">
    <source>
        <dbReference type="ARBA" id="ARBA00023136"/>
    </source>
</evidence>
<dbReference type="HAMAP" id="MF_00454">
    <property type="entry name" value="FluC"/>
    <property type="match status" value="1"/>
</dbReference>
<reference evidence="11 12" key="1">
    <citation type="journal article" date="2021" name="Sci. Rep.">
        <title>The distribution of antibiotic resistance genes in chicken gut microbiota commensals.</title>
        <authorList>
            <person name="Juricova H."/>
            <person name="Matiasovicova J."/>
            <person name="Kubasova T."/>
            <person name="Cejkova D."/>
            <person name="Rychlik I."/>
        </authorList>
    </citation>
    <scope>NUCLEOTIDE SEQUENCE [LARGE SCALE GENOMIC DNA]</scope>
    <source>
        <strain evidence="11 12">An574</strain>
    </source>
</reference>
<evidence type="ECO:0000313" key="12">
    <source>
        <dbReference type="Proteomes" id="UP000785625"/>
    </source>
</evidence>
<dbReference type="Pfam" id="PF02537">
    <property type="entry name" value="CRCB"/>
    <property type="match status" value="1"/>
</dbReference>
<dbReference type="EMBL" id="JACJKU010000049">
    <property type="protein sequence ID" value="MBM6940940.1"/>
    <property type="molecule type" value="Genomic_DNA"/>
</dbReference>
<gene>
    <name evidence="10" type="primary">fluC</name>
    <name evidence="10" type="synonym">crcB</name>
    <name evidence="11" type="ORF">H5975_05555</name>
</gene>
<keyword evidence="2 10" id="KW-1003">Cell membrane</keyword>
<keyword evidence="5 10" id="KW-0472">Membrane</keyword>
<keyword evidence="4 10" id="KW-1133">Transmembrane helix</keyword>
<keyword evidence="10" id="KW-0915">Sodium</keyword>
<evidence type="ECO:0000256" key="2">
    <source>
        <dbReference type="ARBA" id="ARBA00022475"/>
    </source>
</evidence>
<feature type="transmembrane region" description="Helical" evidence="10">
    <location>
        <begin position="29"/>
        <end position="49"/>
    </location>
</feature>
<evidence type="ECO:0000313" key="11">
    <source>
        <dbReference type="EMBL" id="MBM6940940.1"/>
    </source>
</evidence>
<keyword evidence="12" id="KW-1185">Reference proteome</keyword>
<dbReference type="Proteomes" id="UP000785625">
    <property type="component" value="Unassembled WGS sequence"/>
</dbReference>
<protein>
    <recommendedName>
        <fullName evidence="10">Fluoride-specific ion channel FluC</fullName>
    </recommendedName>
</protein>
<evidence type="ECO:0000256" key="6">
    <source>
        <dbReference type="ARBA" id="ARBA00023303"/>
    </source>
</evidence>
<evidence type="ECO:0000256" key="4">
    <source>
        <dbReference type="ARBA" id="ARBA00022989"/>
    </source>
</evidence>
<evidence type="ECO:0000256" key="9">
    <source>
        <dbReference type="ARBA" id="ARBA00049940"/>
    </source>
</evidence>
<keyword evidence="6 10" id="KW-0407">Ion channel</keyword>
<dbReference type="PANTHER" id="PTHR28259:SF1">
    <property type="entry name" value="FLUORIDE EXPORT PROTEIN 1-RELATED"/>
    <property type="match status" value="1"/>
</dbReference>
<comment type="subcellular location">
    <subcellularLocation>
        <location evidence="1 10">Cell membrane</location>
        <topology evidence="1 10">Multi-pass membrane protein</topology>
    </subcellularLocation>
</comment>
<keyword evidence="3 10" id="KW-0812">Transmembrane</keyword>
<sequence length="112" mass="12372">MMIVGCGAMIGAVIRYWITSIYKRMQWDWLLATLLINLSGAFLLGLLTNHFANNQMAINFGGVGVLGGYTTFSTFNTELLALIDEHRWFTMGLYLLLSYGGGIALAFLGLKI</sequence>
<comment type="caution">
    <text evidence="11">The sequence shown here is derived from an EMBL/GenBank/DDBJ whole genome shotgun (WGS) entry which is preliminary data.</text>
</comment>
<evidence type="ECO:0000256" key="8">
    <source>
        <dbReference type="ARBA" id="ARBA00035585"/>
    </source>
</evidence>
<name>A0ABS2H0K7_9LACO</name>
<keyword evidence="10" id="KW-0406">Ion transport</keyword>
<evidence type="ECO:0000256" key="1">
    <source>
        <dbReference type="ARBA" id="ARBA00004651"/>
    </source>
</evidence>
<evidence type="ECO:0000256" key="10">
    <source>
        <dbReference type="HAMAP-Rule" id="MF_00454"/>
    </source>
</evidence>
<feature type="binding site" evidence="10">
    <location>
        <position position="67"/>
    </location>
    <ligand>
        <name>Na(+)</name>
        <dbReference type="ChEBI" id="CHEBI:29101"/>
        <note>structural</note>
    </ligand>
</feature>
<accession>A0ABS2H0K7</accession>
<proteinExistence type="inferred from homology"/>
<keyword evidence="10" id="KW-0813">Transport</keyword>
<keyword evidence="10" id="KW-0479">Metal-binding</keyword>
<dbReference type="InterPro" id="IPR003691">
    <property type="entry name" value="FluC"/>
</dbReference>
<evidence type="ECO:0000256" key="7">
    <source>
        <dbReference type="ARBA" id="ARBA00035120"/>
    </source>
</evidence>
<evidence type="ECO:0000256" key="3">
    <source>
        <dbReference type="ARBA" id="ARBA00022692"/>
    </source>
</evidence>
<comment type="activity regulation">
    <text evidence="10">Na(+) is not transported, but it plays an essential structural role and its presence is essential for fluoride channel function.</text>
</comment>
<dbReference type="RefSeq" id="WP_204785222.1">
    <property type="nucleotide sequence ID" value="NZ_JACJKU010000049.1"/>
</dbReference>
<dbReference type="PANTHER" id="PTHR28259">
    <property type="entry name" value="FLUORIDE EXPORT PROTEIN 1-RELATED"/>
    <property type="match status" value="1"/>
</dbReference>
<feature type="binding site" evidence="10">
    <location>
        <position position="70"/>
    </location>
    <ligand>
        <name>Na(+)</name>
        <dbReference type="ChEBI" id="CHEBI:29101"/>
        <note>structural</note>
    </ligand>
</feature>
<feature type="transmembrane region" description="Helical" evidence="10">
    <location>
        <begin position="56"/>
        <end position="76"/>
    </location>
</feature>
<comment type="function">
    <text evidence="9 10">Fluoride-specific ion channel. Important for reducing fluoride concentration in the cell, thus reducing its toxicity.</text>
</comment>
<comment type="similarity">
    <text evidence="7 10">Belongs to the fluoride channel Fluc/FEX (TC 1.A.43) family.</text>
</comment>
<organism evidence="11 12">
    <name type="scientific">Limosilactobacillus coleohominis</name>
    <dbReference type="NCBI Taxonomy" id="181675"/>
    <lineage>
        <taxon>Bacteria</taxon>
        <taxon>Bacillati</taxon>
        <taxon>Bacillota</taxon>
        <taxon>Bacilli</taxon>
        <taxon>Lactobacillales</taxon>
        <taxon>Lactobacillaceae</taxon>
        <taxon>Limosilactobacillus</taxon>
    </lineage>
</organism>